<comment type="caution">
    <text evidence="6">The sequence shown here is derived from an EMBL/GenBank/DDBJ whole genome shotgun (WGS) entry which is preliminary data.</text>
</comment>
<dbReference type="PANTHER" id="PTHR12358:SF54">
    <property type="entry name" value="SPHINGOSINE KINASE RELATED PROTEIN"/>
    <property type="match status" value="1"/>
</dbReference>
<dbReference type="PANTHER" id="PTHR12358">
    <property type="entry name" value="SPHINGOSINE KINASE"/>
    <property type="match status" value="1"/>
</dbReference>
<accession>A0A844HGD2</accession>
<evidence type="ECO:0000259" key="5">
    <source>
        <dbReference type="PROSITE" id="PS50146"/>
    </source>
</evidence>
<dbReference type="InterPro" id="IPR017438">
    <property type="entry name" value="ATP-NAD_kinase_N"/>
</dbReference>
<protein>
    <submittedName>
        <fullName evidence="6">Diacylglycerol kinase</fullName>
    </submittedName>
</protein>
<organism evidence="6 7">
    <name type="scientific">Paracoccus litorisediminis</name>
    <dbReference type="NCBI Taxonomy" id="2006130"/>
    <lineage>
        <taxon>Bacteria</taxon>
        <taxon>Pseudomonadati</taxon>
        <taxon>Pseudomonadota</taxon>
        <taxon>Alphaproteobacteria</taxon>
        <taxon>Rhodobacterales</taxon>
        <taxon>Paracoccaceae</taxon>
        <taxon>Paracoccus</taxon>
    </lineage>
</organism>
<dbReference type="Pfam" id="PF00781">
    <property type="entry name" value="DAGK_cat"/>
    <property type="match status" value="1"/>
</dbReference>
<evidence type="ECO:0000256" key="1">
    <source>
        <dbReference type="ARBA" id="ARBA00022679"/>
    </source>
</evidence>
<evidence type="ECO:0000256" key="3">
    <source>
        <dbReference type="ARBA" id="ARBA00022777"/>
    </source>
</evidence>
<dbReference type="Proteomes" id="UP000449846">
    <property type="component" value="Unassembled WGS sequence"/>
</dbReference>
<dbReference type="Gene3D" id="3.40.50.10330">
    <property type="entry name" value="Probable inorganic polyphosphate/atp-NAD kinase, domain 1"/>
    <property type="match status" value="1"/>
</dbReference>
<dbReference type="AlphaFoldDB" id="A0A844HGD2"/>
<dbReference type="OrthoDB" id="9815110at2"/>
<dbReference type="PROSITE" id="PS50146">
    <property type="entry name" value="DAGK"/>
    <property type="match status" value="1"/>
</dbReference>
<gene>
    <name evidence="6" type="ORF">GL300_07120</name>
</gene>
<dbReference type="InterPro" id="IPR045540">
    <property type="entry name" value="YegS/DAGK_C"/>
</dbReference>
<keyword evidence="1" id="KW-0808">Transferase</keyword>
<keyword evidence="4" id="KW-0067">ATP-binding</keyword>
<dbReference type="SMART" id="SM00046">
    <property type="entry name" value="DAGKc"/>
    <property type="match status" value="1"/>
</dbReference>
<keyword evidence="2" id="KW-0547">Nucleotide-binding</keyword>
<dbReference type="InterPro" id="IPR016064">
    <property type="entry name" value="NAD/diacylglycerol_kinase_sf"/>
</dbReference>
<evidence type="ECO:0000256" key="4">
    <source>
        <dbReference type="ARBA" id="ARBA00022840"/>
    </source>
</evidence>
<sequence length="315" mass="34416">MPPSDSAFDLAKAHVCVIVNQGSGRKAGDSIADQIRERLQGRVARLDFRRTPKGGDLTGIARHAIGQGFDLIVAAGGDGTQAAIASAVAGSPAAMVVIPGGTFNYFARDLGVGETVEQALAVLDAPQLRRIHVGEINGLLFLNNVSFGAYPEILKRREDIYKRWGRSRVAAYWSAVVAMWNLRHPIRLVVRANGTERRFKTALAFVAKSAYQLDSFGLDGAEDIRQGRLALLVARARRPWPLIRSALRLAFGKSARYQDFDLISAEEFTLETEPRHEYVAHDGEKLWMDSPFSVRVLPNALAVLVPSGSNGRDAQ</sequence>
<name>A0A844HGD2_9RHOB</name>
<dbReference type="GO" id="GO:0016301">
    <property type="term" value="F:kinase activity"/>
    <property type="evidence" value="ECO:0007669"/>
    <property type="project" value="UniProtKB-KW"/>
</dbReference>
<proteinExistence type="predicted"/>
<keyword evidence="3 6" id="KW-0418">Kinase</keyword>
<dbReference type="SUPFAM" id="SSF111331">
    <property type="entry name" value="NAD kinase/diacylglycerol kinase-like"/>
    <property type="match status" value="1"/>
</dbReference>
<dbReference type="EMBL" id="WMIG01000002">
    <property type="protein sequence ID" value="MTH58983.1"/>
    <property type="molecule type" value="Genomic_DNA"/>
</dbReference>
<dbReference type="Pfam" id="PF19279">
    <property type="entry name" value="YegS_C"/>
    <property type="match status" value="1"/>
</dbReference>
<evidence type="ECO:0000256" key="2">
    <source>
        <dbReference type="ARBA" id="ARBA00022741"/>
    </source>
</evidence>
<dbReference type="Gene3D" id="2.60.200.40">
    <property type="match status" value="1"/>
</dbReference>
<dbReference type="GO" id="GO:0005524">
    <property type="term" value="F:ATP binding"/>
    <property type="evidence" value="ECO:0007669"/>
    <property type="project" value="UniProtKB-KW"/>
</dbReference>
<evidence type="ECO:0000313" key="6">
    <source>
        <dbReference type="EMBL" id="MTH58983.1"/>
    </source>
</evidence>
<evidence type="ECO:0000313" key="7">
    <source>
        <dbReference type="Proteomes" id="UP000449846"/>
    </source>
</evidence>
<keyword evidence="7" id="KW-1185">Reference proteome</keyword>
<dbReference type="RefSeq" id="WP_155038910.1">
    <property type="nucleotide sequence ID" value="NZ_JBHGCD010000002.1"/>
</dbReference>
<feature type="domain" description="DAGKc" evidence="5">
    <location>
        <begin position="10"/>
        <end position="140"/>
    </location>
</feature>
<reference evidence="6 7" key="1">
    <citation type="submission" date="2019-11" db="EMBL/GenBank/DDBJ databases">
        <authorList>
            <person name="Dong K."/>
        </authorList>
    </citation>
    <scope>NUCLEOTIDE SEQUENCE [LARGE SCALE GENOMIC DNA]</scope>
    <source>
        <strain evidence="6 7">NBRC 112902</strain>
    </source>
</reference>
<dbReference type="InterPro" id="IPR050187">
    <property type="entry name" value="Lipid_Phosphate_FormReg"/>
</dbReference>
<dbReference type="InterPro" id="IPR001206">
    <property type="entry name" value="Diacylglycerol_kinase_cat_dom"/>
</dbReference>